<dbReference type="InterPro" id="IPR004090">
    <property type="entry name" value="Chemotax_Me-accpt_rcpt"/>
</dbReference>
<evidence type="ECO:0000256" key="8">
    <source>
        <dbReference type="ARBA" id="ARBA00029447"/>
    </source>
</evidence>
<dbReference type="PROSITE" id="PS50885">
    <property type="entry name" value="HAMP"/>
    <property type="match status" value="1"/>
</dbReference>
<keyword evidence="7 9" id="KW-0807">Transducer</keyword>
<dbReference type="InterPro" id="IPR003660">
    <property type="entry name" value="HAMP_dom"/>
</dbReference>
<reference evidence="13 14" key="1">
    <citation type="submission" date="2020-02" db="EMBL/GenBank/DDBJ databases">
        <authorList>
            <person name="Yang Z."/>
        </authorList>
    </citation>
    <scope>NUCLEOTIDE SEQUENCE [LARGE SCALE GENOMIC DNA]</scope>
    <source>
        <strain evidence="13 14">HX-7-9</strain>
    </source>
</reference>
<dbReference type="InterPro" id="IPR029151">
    <property type="entry name" value="Sensor-like_sf"/>
</dbReference>
<dbReference type="PROSITE" id="PS50111">
    <property type="entry name" value="CHEMOTAXIS_TRANSDUC_2"/>
    <property type="match status" value="1"/>
</dbReference>
<dbReference type="InterPro" id="IPR004089">
    <property type="entry name" value="MCPsignal_dom"/>
</dbReference>
<dbReference type="CDD" id="cd12912">
    <property type="entry name" value="PDC2_MCP_like"/>
    <property type="match status" value="1"/>
</dbReference>
<dbReference type="CDD" id="cd11386">
    <property type="entry name" value="MCP_signal"/>
    <property type="match status" value="1"/>
</dbReference>
<dbReference type="SUPFAM" id="SSF58104">
    <property type="entry name" value="Methyl-accepting chemotaxis protein (MCP) signaling domain"/>
    <property type="match status" value="1"/>
</dbReference>
<evidence type="ECO:0000256" key="1">
    <source>
        <dbReference type="ARBA" id="ARBA00004651"/>
    </source>
</evidence>
<dbReference type="Gene3D" id="3.30.450.20">
    <property type="entry name" value="PAS domain"/>
    <property type="match status" value="2"/>
</dbReference>
<dbReference type="GO" id="GO:0006935">
    <property type="term" value="P:chemotaxis"/>
    <property type="evidence" value="ECO:0007669"/>
    <property type="project" value="UniProtKB-KW"/>
</dbReference>
<evidence type="ECO:0000256" key="5">
    <source>
        <dbReference type="ARBA" id="ARBA00022989"/>
    </source>
</evidence>
<dbReference type="PANTHER" id="PTHR32089">
    <property type="entry name" value="METHYL-ACCEPTING CHEMOTAXIS PROTEIN MCPB"/>
    <property type="match status" value="1"/>
</dbReference>
<dbReference type="Pfam" id="PF00672">
    <property type="entry name" value="HAMP"/>
    <property type="match status" value="1"/>
</dbReference>
<keyword evidence="14" id="KW-1185">Reference proteome</keyword>
<dbReference type="SMART" id="SM00304">
    <property type="entry name" value="HAMP"/>
    <property type="match status" value="1"/>
</dbReference>
<comment type="subcellular location">
    <subcellularLocation>
        <location evidence="1">Cell membrane</location>
        <topology evidence="1">Multi-pass membrane protein</topology>
    </subcellularLocation>
</comment>
<dbReference type="GO" id="GO:0004888">
    <property type="term" value="F:transmembrane signaling receptor activity"/>
    <property type="evidence" value="ECO:0007669"/>
    <property type="project" value="InterPro"/>
</dbReference>
<gene>
    <name evidence="13" type="ORF">GZH52_00855</name>
</gene>
<accession>A0A6B2KMJ7</accession>
<protein>
    <submittedName>
        <fullName evidence="13">Methyl-accepting chemotaxis protein</fullName>
    </submittedName>
</protein>
<feature type="transmembrane region" description="Helical" evidence="10">
    <location>
        <begin position="263"/>
        <end position="285"/>
    </location>
</feature>
<dbReference type="SUPFAM" id="SSF103190">
    <property type="entry name" value="Sensory domain-like"/>
    <property type="match status" value="1"/>
</dbReference>
<evidence type="ECO:0000256" key="7">
    <source>
        <dbReference type="ARBA" id="ARBA00023224"/>
    </source>
</evidence>
<dbReference type="AlphaFoldDB" id="A0A6B2KMJ7"/>
<evidence type="ECO:0000313" key="13">
    <source>
        <dbReference type="EMBL" id="NDV11358.1"/>
    </source>
</evidence>
<dbReference type="GO" id="GO:0007165">
    <property type="term" value="P:signal transduction"/>
    <property type="evidence" value="ECO:0007669"/>
    <property type="project" value="UniProtKB-KW"/>
</dbReference>
<feature type="domain" description="HAMP" evidence="12">
    <location>
        <begin position="287"/>
        <end position="341"/>
    </location>
</feature>
<dbReference type="CDD" id="cd06225">
    <property type="entry name" value="HAMP"/>
    <property type="match status" value="1"/>
</dbReference>
<dbReference type="Gene3D" id="1.10.287.950">
    <property type="entry name" value="Methyl-accepting chemotaxis protein"/>
    <property type="match status" value="1"/>
</dbReference>
<feature type="domain" description="Methyl-accepting transducer" evidence="11">
    <location>
        <begin position="346"/>
        <end position="582"/>
    </location>
</feature>
<dbReference type="Pfam" id="PF02743">
    <property type="entry name" value="dCache_1"/>
    <property type="match status" value="1"/>
</dbReference>
<dbReference type="Proteomes" id="UP000482578">
    <property type="component" value="Unassembled WGS sequence"/>
</dbReference>
<keyword evidence="4 10" id="KW-0812">Transmembrane</keyword>
<keyword evidence="3" id="KW-0145">Chemotaxis</keyword>
<keyword evidence="5 10" id="KW-1133">Transmembrane helix</keyword>
<evidence type="ECO:0000256" key="6">
    <source>
        <dbReference type="ARBA" id="ARBA00023136"/>
    </source>
</evidence>
<name>A0A6B2KMJ7_9NEIS</name>
<dbReference type="PANTHER" id="PTHR32089:SF117">
    <property type="entry name" value="METHYL ACCEPTING SENSORY TRANSDUCER WITH CACHE_1 SMALL MOLECULE BINDING DOMAIN"/>
    <property type="match status" value="1"/>
</dbReference>
<keyword evidence="6 10" id="KW-0472">Membrane</keyword>
<dbReference type="RefSeq" id="WP_203525547.1">
    <property type="nucleotide sequence ID" value="NZ_JAAGAA010000001.1"/>
</dbReference>
<dbReference type="SMART" id="SM00283">
    <property type="entry name" value="MA"/>
    <property type="match status" value="1"/>
</dbReference>
<evidence type="ECO:0000256" key="2">
    <source>
        <dbReference type="ARBA" id="ARBA00022475"/>
    </source>
</evidence>
<evidence type="ECO:0000313" key="14">
    <source>
        <dbReference type="Proteomes" id="UP000482578"/>
    </source>
</evidence>
<dbReference type="CDD" id="cd18773">
    <property type="entry name" value="PDC1_HK_sensor"/>
    <property type="match status" value="1"/>
</dbReference>
<comment type="caution">
    <text evidence="13">The sequence shown here is derived from an EMBL/GenBank/DDBJ whole genome shotgun (WGS) entry which is preliminary data.</text>
</comment>
<dbReference type="EMBL" id="JAAGAA010000001">
    <property type="protein sequence ID" value="NDV11358.1"/>
    <property type="molecule type" value="Genomic_DNA"/>
</dbReference>
<comment type="similarity">
    <text evidence="8">Belongs to the methyl-accepting chemotaxis (MCP) protein family.</text>
</comment>
<organism evidence="13 14">
    <name type="scientific">Crenobacter caeni</name>
    <dbReference type="NCBI Taxonomy" id="2705474"/>
    <lineage>
        <taxon>Bacteria</taxon>
        <taxon>Pseudomonadati</taxon>
        <taxon>Pseudomonadota</taxon>
        <taxon>Betaproteobacteria</taxon>
        <taxon>Neisseriales</taxon>
        <taxon>Neisseriaceae</taxon>
        <taxon>Crenobacter</taxon>
    </lineage>
</organism>
<evidence type="ECO:0000256" key="9">
    <source>
        <dbReference type="PROSITE-ProRule" id="PRU00284"/>
    </source>
</evidence>
<evidence type="ECO:0000259" key="11">
    <source>
        <dbReference type="PROSITE" id="PS50111"/>
    </source>
</evidence>
<dbReference type="GO" id="GO:0005886">
    <property type="term" value="C:plasma membrane"/>
    <property type="evidence" value="ECO:0007669"/>
    <property type="project" value="UniProtKB-SubCell"/>
</dbReference>
<dbReference type="Pfam" id="PF00015">
    <property type="entry name" value="MCPsignal"/>
    <property type="match status" value="1"/>
</dbReference>
<evidence type="ECO:0000259" key="12">
    <source>
        <dbReference type="PROSITE" id="PS50885"/>
    </source>
</evidence>
<evidence type="ECO:0000256" key="4">
    <source>
        <dbReference type="ARBA" id="ARBA00022692"/>
    </source>
</evidence>
<dbReference type="FunFam" id="1.10.287.950:FF:000001">
    <property type="entry name" value="Methyl-accepting chemotaxis sensory transducer"/>
    <property type="match status" value="1"/>
</dbReference>
<dbReference type="PRINTS" id="PR00260">
    <property type="entry name" value="CHEMTRNSDUCR"/>
</dbReference>
<dbReference type="InterPro" id="IPR033479">
    <property type="entry name" value="dCache_1"/>
</dbReference>
<keyword evidence="2" id="KW-1003">Cell membrane</keyword>
<evidence type="ECO:0000256" key="3">
    <source>
        <dbReference type="ARBA" id="ARBA00022500"/>
    </source>
</evidence>
<sequence length="618" mass="65212">MIGWNSLFLALLAAVLVGLAYLQLGREISTAIHQEFDTVAKAQSRSIGQWLAGKRQQLAGVTSLPADDAALLTRLKEGAATGGFAVMFAAYPDRRHQFSDGWVAPADFDFSSREWYSKAPAQPAVAVSSPYADANTGALTVTLSTRLPGEGAPVLAADVNTDTIVKSVLALHLRGDGYAFLVDKAGRVIAHPDAARSMKPLNEDMPALDAPAIAALAQEGQTRGVDKADGKRELVRIEAVPGSDWFLGVAADEAVLNAPLRQLLYSLAGVAALALLLMVPLNFVITRRALSGLDGLHDAMRGIASGEGDLTVRLPEDGYSEIAETASAFNTFIARLHVLFTGLREDATRLTGGVGAAHAQVGNVADGSRQMADVSSANAATLEEISVSVTTIADNATQADAQVRNTHACMLHGEKAVTRMVDSMSVTMTSVEGLERILGGLEQRSQEISSITGVISDIADQTNLLALNASIEAARAGEQGRGFAVVADEVRKLAERTARATLEITSMIEAVRGETAQAVADMKRTSQAVGSGRSSLDELKADMQSVGAAMQEVVAKMGEIALSTTEQQKASTLIAQTTESVDAHIHENDRAVQAVSALLDELDATARQMEQAFGRFRL</sequence>
<proteinExistence type="inferred from homology"/>
<evidence type="ECO:0000256" key="10">
    <source>
        <dbReference type="SAM" id="Phobius"/>
    </source>
</evidence>